<dbReference type="PANTHER" id="PTHR44307:SF2">
    <property type="entry name" value="PHOSPHOETHANOLAMINE METHYLTRANSFERASE ISOFORM X1"/>
    <property type="match status" value="1"/>
</dbReference>
<dbReference type="RefSeq" id="WP_206657491.1">
    <property type="nucleotide sequence ID" value="NZ_CP071182.1"/>
</dbReference>
<accession>A0A9X7Z6N0</accession>
<sequence>MNVTEAKFALLDQVSSDYLSGASGLTDRWLFEQTLYTASVRRLILQYFPFVPHTKVLDAGTGFGILALELAGQLPVNVIGVDVDDSKLSVAKELQSRLNQANYFYSGSEVQFRNENLYALSFKGEEFDSVISRFVYQHLDDPMRATRELYRVMRAGGYICIIDVDDQFSITYPESKGAMQKLEQAFAEMQAKRGGDRFVGRKLSTYLHEAGFEIQGTAIQPMAQHSVMKSTDASHQFFLNRLYGAKEEMIAKDILTEKEFEQYVREVSDHEGIVQFNTNAQVVVIAKKPD</sequence>
<evidence type="ECO:0000313" key="7">
    <source>
        <dbReference type="Proteomes" id="UP000663505"/>
    </source>
</evidence>
<dbReference type="KEGG" id="afx:JZ786_03860"/>
<gene>
    <name evidence="6" type="ORF">JZ786_03860</name>
</gene>
<dbReference type="CDD" id="cd02440">
    <property type="entry name" value="AdoMet_MTases"/>
    <property type="match status" value="1"/>
</dbReference>
<dbReference type="Gene3D" id="3.40.50.150">
    <property type="entry name" value="Vaccinia Virus protein VP39"/>
    <property type="match status" value="1"/>
</dbReference>
<comment type="pathway">
    <text evidence="4">Phospholipid metabolism.</text>
</comment>
<evidence type="ECO:0000259" key="5">
    <source>
        <dbReference type="Pfam" id="PF08241"/>
    </source>
</evidence>
<evidence type="ECO:0000256" key="1">
    <source>
        <dbReference type="ARBA" id="ARBA00005189"/>
    </source>
</evidence>
<reference evidence="6 7" key="1">
    <citation type="submission" date="2021-02" db="EMBL/GenBank/DDBJ databases">
        <title>Alicyclobacillus curvatus sp. nov. and Alicyclobacillus mengziensis sp. nov., two acidophilic bacteria isolated from acid mine drainage.</title>
        <authorList>
            <person name="Huang Y."/>
        </authorList>
    </citation>
    <scope>NUCLEOTIDE SEQUENCE [LARGE SCALE GENOMIC DNA]</scope>
    <source>
        <strain evidence="6 7">S30H14</strain>
    </source>
</reference>
<evidence type="ECO:0000256" key="2">
    <source>
        <dbReference type="ARBA" id="ARBA00022603"/>
    </source>
</evidence>
<evidence type="ECO:0000256" key="4">
    <source>
        <dbReference type="ARBA" id="ARBA00025707"/>
    </source>
</evidence>
<dbReference type="InterPro" id="IPR029063">
    <property type="entry name" value="SAM-dependent_MTases_sf"/>
</dbReference>
<keyword evidence="7" id="KW-1185">Reference proteome</keyword>
<feature type="domain" description="Methyltransferase type 11" evidence="5">
    <location>
        <begin position="57"/>
        <end position="161"/>
    </location>
</feature>
<evidence type="ECO:0000313" key="6">
    <source>
        <dbReference type="EMBL" id="QSO48154.1"/>
    </source>
</evidence>
<dbReference type="EMBL" id="CP071182">
    <property type="protein sequence ID" value="QSO48154.1"/>
    <property type="molecule type" value="Genomic_DNA"/>
</dbReference>
<dbReference type="AlphaFoldDB" id="A0A9X7Z6N0"/>
<evidence type="ECO:0000256" key="3">
    <source>
        <dbReference type="ARBA" id="ARBA00022679"/>
    </source>
</evidence>
<dbReference type="Pfam" id="PF08241">
    <property type="entry name" value="Methyltransf_11"/>
    <property type="match status" value="1"/>
</dbReference>
<keyword evidence="3" id="KW-0808">Transferase</keyword>
<dbReference type="SUPFAM" id="SSF53335">
    <property type="entry name" value="S-adenosyl-L-methionine-dependent methyltransferases"/>
    <property type="match status" value="1"/>
</dbReference>
<dbReference type="PANTHER" id="PTHR44307">
    <property type="entry name" value="PHOSPHOETHANOLAMINE METHYLTRANSFERASE"/>
    <property type="match status" value="1"/>
</dbReference>
<organism evidence="6 7">
    <name type="scientific">Alicyclobacillus mengziensis</name>
    <dbReference type="NCBI Taxonomy" id="2931921"/>
    <lineage>
        <taxon>Bacteria</taxon>
        <taxon>Bacillati</taxon>
        <taxon>Bacillota</taxon>
        <taxon>Bacilli</taxon>
        <taxon>Bacillales</taxon>
        <taxon>Alicyclobacillaceae</taxon>
        <taxon>Alicyclobacillus</taxon>
    </lineage>
</organism>
<dbReference type="GO" id="GO:0008757">
    <property type="term" value="F:S-adenosylmethionine-dependent methyltransferase activity"/>
    <property type="evidence" value="ECO:0007669"/>
    <property type="project" value="InterPro"/>
</dbReference>
<keyword evidence="2 6" id="KW-0489">Methyltransferase</keyword>
<name>A0A9X7Z6N0_9BACL</name>
<comment type="pathway">
    <text evidence="1">Lipid metabolism.</text>
</comment>
<dbReference type="Proteomes" id="UP000663505">
    <property type="component" value="Chromosome"/>
</dbReference>
<dbReference type="GO" id="GO:0032259">
    <property type="term" value="P:methylation"/>
    <property type="evidence" value="ECO:0007669"/>
    <property type="project" value="UniProtKB-KW"/>
</dbReference>
<dbReference type="InterPro" id="IPR013216">
    <property type="entry name" value="Methyltransf_11"/>
</dbReference>
<protein>
    <submittedName>
        <fullName evidence="6">Methyltransferase domain-containing protein</fullName>
    </submittedName>
</protein>
<proteinExistence type="predicted"/>